<evidence type="ECO:0000256" key="3">
    <source>
        <dbReference type="ARBA" id="ARBA00022833"/>
    </source>
</evidence>
<dbReference type="InterPro" id="IPR020458">
    <property type="entry name" value="Znf_DskA_TraR_CS"/>
</dbReference>
<dbReference type="SUPFAM" id="SSF57716">
    <property type="entry name" value="Glucocorticoid receptor-like (DNA-binding domain)"/>
    <property type="match status" value="1"/>
</dbReference>
<accession>A0A0B3SPA5</accession>
<proteinExistence type="predicted"/>
<dbReference type="PROSITE" id="PS51128">
    <property type="entry name" value="ZF_DKSA_2"/>
    <property type="match status" value="1"/>
</dbReference>
<dbReference type="PANTHER" id="PTHR33823">
    <property type="entry name" value="RNA POLYMERASE-BINDING TRANSCRIPTION FACTOR DKSA-RELATED"/>
    <property type="match status" value="1"/>
</dbReference>
<dbReference type="OrthoDB" id="1121111at2"/>
<keyword evidence="3" id="KW-0862">Zinc</keyword>
<protein>
    <submittedName>
        <fullName evidence="6">Putative DnaK suppressor protein</fullName>
    </submittedName>
</protein>
<gene>
    <name evidence="6" type="ORF">OA50_03291</name>
</gene>
<evidence type="ECO:0000256" key="1">
    <source>
        <dbReference type="ARBA" id="ARBA00022723"/>
    </source>
</evidence>
<dbReference type="InterPro" id="IPR000962">
    <property type="entry name" value="Znf_DskA_TraR"/>
</dbReference>
<dbReference type="EMBL" id="JSUQ01000012">
    <property type="protein sequence ID" value="KHQ52274.1"/>
    <property type="molecule type" value="Genomic_DNA"/>
</dbReference>
<sequence>MDESATRRFQTMIRDRLAALDEEDALGRDGQSTVELDQQAVGRLSRQDALLNQSMAKATQARRDAQRRALVPALARIEDGDFGYCEDCGEEIAIKRLELDPTAMRCISCASG</sequence>
<dbReference type="PROSITE" id="PS01102">
    <property type="entry name" value="ZF_DKSA_1"/>
    <property type="match status" value="1"/>
</dbReference>
<evidence type="ECO:0000313" key="6">
    <source>
        <dbReference type="EMBL" id="KHQ52274.1"/>
    </source>
</evidence>
<keyword evidence="2" id="KW-0863">Zinc-finger</keyword>
<keyword evidence="7" id="KW-1185">Reference proteome</keyword>
<dbReference type="PATRIC" id="fig|1515334.3.peg.3309"/>
<evidence type="ECO:0000313" key="7">
    <source>
        <dbReference type="Proteomes" id="UP000030960"/>
    </source>
</evidence>
<feature type="domain" description="Zinc finger DksA/TraR C4-type" evidence="5">
    <location>
        <begin position="80"/>
        <end position="111"/>
    </location>
</feature>
<dbReference type="Proteomes" id="UP000030960">
    <property type="component" value="Unassembled WGS sequence"/>
</dbReference>
<feature type="zinc finger region" description="dksA C4-type" evidence="4">
    <location>
        <begin position="85"/>
        <end position="109"/>
    </location>
</feature>
<dbReference type="AlphaFoldDB" id="A0A0B3SPA5"/>
<dbReference type="STRING" id="561184.SAMN05216376_102258"/>
<evidence type="ECO:0000256" key="2">
    <source>
        <dbReference type="ARBA" id="ARBA00022771"/>
    </source>
</evidence>
<organism evidence="6 7">
    <name type="scientific">Mameliella alba</name>
    <dbReference type="NCBI Taxonomy" id="561184"/>
    <lineage>
        <taxon>Bacteria</taxon>
        <taxon>Pseudomonadati</taxon>
        <taxon>Pseudomonadota</taxon>
        <taxon>Alphaproteobacteria</taxon>
        <taxon>Rhodobacterales</taxon>
        <taxon>Roseobacteraceae</taxon>
        <taxon>Mameliella</taxon>
    </lineage>
</organism>
<dbReference type="RefSeq" id="WP_043143514.1">
    <property type="nucleotide sequence ID" value="NZ_JSUQ01000012.1"/>
</dbReference>
<reference evidence="6 7" key="1">
    <citation type="submission" date="2014-10" db="EMBL/GenBank/DDBJ databases">
        <title>Genome sequence of Ponticoccus sp. strain UMTAT08 isolated from clonal culture of toxic dinoflagellate Alexandrium tamiyavanichii.</title>
        <authorList>
            <person name="Gan H.Y."/>
            <person name="Muhd D.-D."/>
            <person name="Mohd Noor M.E."/>
            <person name="Yeong Y.S."/>
            <person name="Usup G."/>
        </authorList>
    </citation>
    <scope>NUCLEOTIDE SEQUENCE [LARGE SCALE GENOMIC DNA]</scope>
    <source>
        <strain evidence="6 7">UMTAT08</strain>
    </source>
</reference>
<comment type="caution">
    <text evidence="6">The sequence shown here is derived from an EMBL/GenBank/DDBJ whole genome shotgun (WGS) entry which is preliminary data.</text>
</comment>
<evidence type="ECO:0000256" key="4">
    <source>
        <dbReference type="PROSITE-ProRule" id="PRU00510"/>
    </source>
</evidence>
<evidence type="ECO:0000259" key="5">
    <source>
        <dbReference type="Pfam" id="PF01258"/>
    </source>
</evidence>
<name>A0A0B3SPA5_9RHOB</name>
<keyword evidence="1" id="KW-0479">Metal-binding</keyword>
<dbReference type="GO" id="GO:0008270">
    <property type="term" value="F:zinc ion binding"/>
    <property type="evidence" value="ECO:0007669"/>
    <property type="project" value="UniProtKB-KW"/>
</dbReference>
<dbReference type="Pfam" id="PF01258">
    <property type="entry name" value="zf-dskA_traR"/>
    <property type="match status" value="1"/>
</dbReference>
<dbReference type="Gene3D" id="1.20.120.910">
    <property type="entry name" value="DksA, coiled-coil domain"/>
    <property type="match status" value="1"/>
</dbReference>